<sequence length="261" mass="29022">MTDQIQVSMDASQERTSRCCRKVAYQTCCRLQVLAMPALCPSSVLCSRMLPYPTPFGRVSCQRIFSLLSPAPAIIILYWLLPLPRNNSFSDSAKIQSSSTRAKRVLRWKNGLGRYVICFLQGTSRLSGAILLLIGDGYPNRIPDLQKWLAYHGIWLEISGKINTQMLSPATLYTAYLVFKLATGAFGFQSLPAEVSVGLAGSESFTRGVFLDAKRGRRRRHGMLSRSWHFGLRASVPTGGSDGGYPKERADGWLEIKLGFF</sequence>
<dbReference type="Pfam" id="PF14299">
    <property type="entry name" value="PP2"/>
    <property type="match status" value="1"/>
</dbReference>
<dbReference type="InterPro" id="IPR025886">
    <property type="entry name" value="PP2-like"/>
</dbReference>
<dbReference type="Proteomes" id="UP000467840">
    <property type="component" value="Chromosome 18"/>
</dbReference>
<evidence type="ECO:0000313" key="3">
    <source>
        <dbReference type="Proteomes" id="UP000467840"/>
    </source>
</evidence>
<keyword evidence="1" id="KW-0472">Membrane</keyword>
<name>A0A6A6L8X2_HEVBR</name>
<accession>A0A6A6L8X2</accession>
<keyword evidence="1" id="KW-0812">Transmembrane</keyword>
<keyword evidence="3" id="KW-1185">Reference proteome</keyword>
<evidence type="ECO:0000313" key="2">
    <source>
        <dbReference type="EMBL" id="KAF2296728.1"/>
    </source>
</evidence>
<proteinExistence type="predicted"/>
<reference evidence="2 3" key="1">
    <citation type="journal article" date="2020" name="Mol. Plant">
        <title>The Chromosome-Based Rubber Tree Genome Provides New Insights into Spurge Genome Evolution and Rubber Biosynthesis.</title>
        <authorList>
            <person name="Liu J."/>
            <person name="Shi C."/>
            <person name="Shi C.C."/>
            <person name="Li W."/>
            <person name="Zhang Q.J."/>
            <person name="Zhang Y."/>
            <person name="Li K."/>
            <person name="Lu H.F."/>
            <person name="Shi C."/>
            <person name="Zhu S.T."/>
            <person name="Xiao Z.Y."/>
            <person name="Nan H."/>
            <person name="Yue Y."/>
            <person name="Zhu X.G."/>
            <person name="Wu Y."/>
            <person name="Hong X.N."/>
            <person name="Fan G.Y."/>
            <person name="Tong Y."/>
            <person name="Zhang D."/>
            <person name="Mao C.L."/>
            <person name="Liu Y.L."/>
            <person name="Hao S.J."/>
            <person name="Liu W.Q."/>
            <person name="Lv M.Q."/>
            <person name="Zhang H.B."/>
            <person name="Liu Y."/>
            <person name="Hu-Tang G.R."/>
            <person name="Wang J.P."/>
            <person name="Wang J.H."/>
            <person name="Sun Y.H."/>
            <person name="Ni S.B."/>
            <person name="Chen W.B."/>
            <person name="Zhang X.C."/>
            <person name="Jiao Y.N."/>
            <person name="Eichler E.E."/>
            <person name="Li G.H."/>
            <person name="Liu X."/>
            <person name="Gao L.Z."/>
        </authorList>
    </citation>
    <scope>NUCLEOTIDE SEQUENCE [LARGE SCALE GENOMIC DNA]</scope>
    <source>
        <strain evidence="3">cv. GT1</strain>
        <tissue evidence="2">Leaf</tissue>
    </source>
</reference>
<dbReference type="PANTHER" id="PTHR32278:SF111">
    <property type="entry name" value="F-BOX PROTEIN PP2-B12-RELATED"/>
    <property type="match status" value="1"/>
</dbReference>
<dbReference type="AlphaFoldDB" id="A0A6A6L8X2"/>
<dbReference type="EMBL" id="JAAGAX010000012">
    <property type="protein sequence ID" value="KAF2296728.1"/>
    <property type="molecule type" value="Genomic_DNA"/>
</dbReference>
<protein>
    <submittedName>
        <fullName evidence="2">Uncharacterized protein</fullName>
    </submittedName>
</protein>
<organism evidence="2 3">
    <name type="scientific">Hevea brasiliensis</name>
    <name type="common">Para rubber tree</name>
    <name type="synonym">Siphonia brasiliensis</name>
    <dbReference type="NCBI Taxonomy" id="3981"/>
    <lineage>
        <taxon>Eukaryota</taxon>
        <taxon>Viridiplantae</taxon>
        <taxon>Streptophyta</taxon>
        <taxon>Embryophyta</taxon>
        <taxon>Tracheophyta</taxon>
        <taxon>Spermatophyta</taxon>
        <taxon>Magnoliopsida</taxon>
        <taxon>eudicotyledons</taxon>
        <taxon>Gunneridae</taxon>
        <taxon>Pentapetalae</taxon>
        <taxon>rosids</taxon>
        <taxon>fabids</taxon>
        <taxon>Malpighiales</taxon>
        <taxon>Euphorbiaceae</taxon>
        <taxon>Crotonoideae</taxon>
        <taxon>Micrandreae</taxon>
        <taxon>Hevea</taxon>
    </lineage>
</organism>
<feature type="transmembrane region" description="Helical" evidence="1">
    <location>
        <begin position="64"/>
        <end position="81"/>
    </location>
</feature>
<evidence type="ECO:0000256" key="1">
    <source>
        <dbReference type="SAM" id="Phobius"/>
    </source>
</evidence>
<keyword evidence="1" id="KW-1133">Transmembrane helix</keyword>
<gene>
    <name evidence="2" type="ORF">GH714_001468</name>
</gene>
<dbReference type="PANTHER" id="PTHR32278">
    <property type="entry name" value="F-BOX DOMAIN-CONTAINING PROTEIN"/>
    <property type="match status" value="1"/>
</dbReference>
<comment type="caution">
    <text evidence="2">The sequence shown here is derived from an EMBL/GenBank/DDBJ whole genome shotgun (WGS) entry which is preliminary data.</text>
</comment>